<dbReference type="AlphaFoldDB" id="A0A6I4SW74"/>
<evidence type="ECO:0000313" key="4">
    <source>
        <dbReference type="Proteomes" id="UP000433652"/>
    </source>
</evidence>
<sequence>MRRFGQAALAALITFAGTPALAQDIATEAASDAFPPVEILIPKLTPVMLEILSPLGSKTSTSFDRFQIRLADPIFIDGMEVLPAGAMGEGEVVHAKKAGGMGTAGELVLAARYIGFGERRLALRSMSLSAAGKDAVGAVDGLNAVGAGISTFVPVPIGLVGFVISGRNIAIPAGTVAMAKTAEDFTVPISDPLSGAGEDADKPSSVSMAENLTKGED</sequence>
<protein>
    <submittedName>
        <fullName evidence="3">Uncharacterized protein</fullName>
    </submittedName>
</protein>
<reference evidence="3 4" key="1">
    <citation type="submission" date="2019-12" db="EMBL/GenBank/DDBJ databases">
        <title>Genomic-based taxomic classification of the family Erythrobacteraceae.</title>
        <authorList>
            <person name="Xu L."/>
        </authorList>
    </citation>
    <scope>NUCLEOTIDE SEQUENCE [LARGE SCALE GENOMIC DNA]</scope>
    <source>
        <strain evidence="3 4">MCCC 1K01500</strain>
    </source>
</reference>
<gene>
    <name evidence="3" type="ORF">GRI89_03420</name>
</gene>
<comment type="caution">
    <text evidence="3">The sequence shown here is derived from an EMBL/GenBank/DDBJ whole genome shotgun (WGS) entry which is preliminary data.</text>
</comment>
<dbReference type="RefSeq" id="WP_159792222.1">
    <property type="nucleotide sequence ID" value="NZ_WTYM01000029.1"/>
</dbReference>
<evidence type="ECO:0000256" key="1">
    <source>
        <dbReference type="SAM" id="MobiDB-lite"/>
    </source>
</evidence>
<accession>A0A6I4SW74</accession>
<organism evidence="3 4">
    <name type="scientific">Croceibacterium salegens</name>
    <dbReference type="NCBI Taxonomy" id="1737568"/>
    <lineage>
        <taxon>Bacteria</taxon>
        <taxon>Pseudomonadati</taxon>
        <taxon>Pseudomonadota</taxon>
        <taxon>Alphaproteobacteria</taxon>
        <taxon>Sphingomonadales</taxon>
        <taxon>Erythrobacteraceae</taxon>
        <taxon>Croceibacterium</taxon>
    </lineage>
</organism>
<feature type="region of interest" description="Disordered" evidence="1">
    <location>
        <begin position="190"/>
        <end position="217"/>
    </location>
</feature>
<feature type="signal peptide" evidence="2">
    <location>
        <begin position="1"/>
        <end position="22"/>
    </location>
</feature>
<proteinExistence type="predicted"/>
<keyword evidence="2" id="KW-0732">Signal</keyword>
<feature type="chain" id="PRO_5026346356" evidence="2">
    <location>
        <begin position="23"/>
        <end position="217"/>
    </location>
</feature>
<evidence type="ECO:0000313" key="3">
    <source>
        <dbReference type="EMBL" id="MXO58592.1"/>
    </source>
</evidence>
<dbReference type="Proteomes" id="UP000433652">
    <property type="component" value="Unassembled WGS sequence"/>
</dbReference>
<dbReference type="EMBL" id="WTYM01000029">
    <property type="protein sequence ID" value="MXO58592.1"/>
    <property type="molecule type" value="Genomic_DNA"/>
</dbReference>
<dbReference type="OrthoDB" id="117664at2"/>
<evidence type="ECO:0000256" key="2">
    <source>
        <dbReference type="SAM" id="SignalP"/>
    </source>
</evidence>
<keyword evidence="4" id="KW-1185">Reference proteome</keyword>
<name>A0A6I4SW74_9SPHN</name>